<dbReference type="PANTHER" id="PTHR31415">
    <property type="entry name" value="OS05G0367900 PROTEIN"/>
    <property type="match status" value="1"/>
</dbReference>
<feature type="transmembrane region" description="Helical" evidence="3">
    <location>
        <begin position="19"/>
        <end position="41"/>
    </location>
</feature>
<dbReference type="InterPro" id="IPR044839">
    <property type="entry name" value="NDR1-like"/>
</dbReference>
<dbReference type="GO" id="GO:0098542">
    <property type="term" value="P:defense response to other organism"/>
    <property type="evidence" value="ECO:0007669"/>
    <property type="project" value="InterPro"/>
</dbReference>
<dbReference type="EnsemblPlants" id="TraesCS3A02G535900.1">
    <property type="protein sequence ID" value="TraesCS3A02G535900.1.cds1"/>
    <property type="gene ID" value="TraesCS3A02G535900"/>
</dbReference>
<evidence type="ECO:0008006" key="6">
    <source>
        <dbReference type="Google" id="ProtNLM"/>
    </source>
</evidence>
<evidence type="ECO:0000256" key="2">
    <source>
        <dbReference type="ARBA" id="ARBA00023136"/>
    </source>
</evidence>
<dbReference type="AlphaFoldDB" id="A0A3B6ETV5"/>
<dbReference type="Gramene" id="TraesCS3A03G1271700.1">
    <property type="protein sequence ID" value="TraesCS3A03G1271700.1.CDS1"/>
    <property type="gene ID" value="TraesCS3A03G1271700"/>
</dbReference>
<evidence type="ECO:0000313" key="5">
    <source>
        <dbReference type="Proteomes" id="UP000019116"/>
    </source>
</evidence>
<keyword evidence="3" id="KW-1133">Transmembrane helix</keyword>
<keyword evidence="3" id="KW-0812">Transmembrane</keyword>
<organism evidence="4">
    <name type="scientific">Triticum aestivum</name>
    <name type="common">Wheat</name>
    <dbReference type="NCBI Taxonomy" id="4565"/>
    <lineage>
        <taxon>Eukaryota</taxon>
        <taxon>Viridiplantae</taxon>
        <taxon>Streptophyta</taxon>
        <taxon>Embryophyta</taxon>
        <taxon>Tracheophyta</taxon>
        <taxon>Spermatophyta</taxon>
        <taxon>Magnoliopsida</taxon>
        <taxon>Liliopsida</taxon>
        <taxon>Poales</taxon>
        <taxon>Poaceae</taxon>
        <taxon>BOP clade</taxon>
        <taxon>Pooideae</taxon>
        <taxon>Triticodae</taxon>
        <taxon>Triticeae</taxon>
        <taxon>Triticinae</taxon>
        <taxon>Triticum</taxon>
    </lineage>
</organism>
<dbReference type="OrthoDB" id="692641at2759"/>
<evidence type="ECO:0000256" key="1">
    <source>
        <dbReference type="ARBA" id="ARBA00004370"/>
    </source>
</evidence>
<dbReference type="Proteomes" id="UP000019116">
    <property type="component" value="Chromosome 3A"/>
</dbReference>
<proteinExistence type="predicted"/>
<reference evidence="4" key="1">
    <citation type="submission" date="2018-08" db="EMBL/GenBank/DDBJ databases">
        <authorList>
            <person name="Rossello M."/>
        </authorList>
    </citation>
    <scope>NUCLEOTIDE SEQUENCE [LARGE SCALE GENOMIC DNA]</scope>
    <source>
        <strain evidence="4">cv. Chinese Spring</strain>
    </source>
</reference>
<dbReference type="PANTHER" id="PTHR31415:SF142">
    <property type="entry name" value="LATE EMBRYOGENESIS ABUNDANT PROTEIN LEA-2 SUBGROUP DOMAIN-CONTAINING PROTEIN"/>
    <property type="match status" value="1"/>
</dbReference>
<accession>A0A3B6ETV5</accession>
<comment type="subcellular location">
    <subcellularLocation>
        <location evidence="1">Membrane</location>
    </subcellularLocation>
</comment>
<reference evidence="4" key="2">
    <citation type="submission" date="2018-10" db="UniProtKB">
        <authorList>
            <consortium name="EnsemblPlants"/>
        </authorList>
    </citation>
    <scope>IDENTIFICATION</scope>
</reference>
<evidence type="ECO:0000313" key="4">
    <source>
        <dbReference type="EnsemblPlants" id="TraesCS3A02G535900.1.cds1"/>
    </source>
</evidence>
<keyword evidence="2 3" id="KW-0472">Membrane</keyword>
<sequence>MGCLDRCCTLTVQNFLKRWFLYSIIILCVGITITGIILFVLRLAFKPHVEASIEDARLTSFGTTEATTSSSFLEYSISVAISIHNPTWGFVKHTKPLVASIAFDDNSLLNVSVAGEGHRYRPSKKEVHFLQKSGKVLWDVLGRAALEDFKQQSKMGVFSVEVRLSGEITIVGLDNVVTRNKRNLGFSCPLSLQLPPPGHGVVLFHEVNCKPEPENIYF</sequence>
<name>A0A3B6ETV5_WHEAT</name>
<dbReference type="Gramene" id="TraesCS3A02G535900.1">
    <property type="protein sequence ID" value="TraesCS3A02G535900.1.cds1"/>
    <property type="gene ID" value="TraesCS3A02G535900"/>
</dbReference>
<dbReference type="GO" id="GO:0009506">
    <property type="term" value="C:plasmodesma"/>
    <property type="evidence" value="ECO:0000318"/>
    <property type="project" value="GO_Central"/>
</dbReference>
<evidence type="ECO:0000256" key="3">
    <source>
        <dbReference type="SAM" id="Phobius"/>
    </source>
</evidence>
<keyword evidence="5" id="KW-1185">Reference proteome</keyword>
<dbReference type="GO" id="GO:0005886">
    <property type="term" value="C:plasma membrane"/>
    <property type="evidence" value="ECO:0000318"/>
    <property type="project" value="GO_Central"/>
</dbReference>
<protein>
    <recommendedName>
        <fullName evidence="6">Late embryogenesis abundant protein LEA-2 subgroup domain-containing protein</fullName>
    </recommendedName>
</protein>